<accession>G3C9Q0</accession>
<gene>
    <name evidence="1" type="primary">RxL63</name>
</gene>
<dbReference type="EMBL" id="HE574748">
    <property type="protein sequence ID" value="CCC55826.1"/>
    <property type="molecule type" value="mRNA"/>
</dbReference>
<feature type="non-terminal residue" evidence="1">
    <location>
        <position position="1"/>
    </location>
</feature>
<protein>
    <submittedName>
        <fullName evidence="1">RxLR effector candidate</fullName>
    </submittedName>
</protein>
<sequence length="78" mass="8790">APSDKKLIELTTPSQDHVTQSELDNKRMLRVTSVINAVAGDGQEVAKLEPEIKNAFSRFKTKFQEWKPGQQVKKLGPR</sequence>
<evidence type="ECO:0000313" key="1">
    <source>
        <dbReference type="EMBL" id="CCC55826.1"/>
    </source>
</evidence>
<name>G3C9Q0_HYAAE</name>
<proteinExistence type="evidence at transcript level"/>
<reference evidence="1" key="1">
    <citation type="journal article" date="2011" name="PLoS Pathog.">
        <title>Multiple candidate effectors from the oomycete pathogen Hyaloperonospora arabidopsidis suppress host plant immunity.</title>
        <authorList>
            <person name="Fabro G."/>
            <person name="Steinbrenner J."/>
            <person name="Coates M."/>
            <person name="Ishaque N."/>
            <person name="Baxter L."/>
            <person name="Studholme D.J."/>
            <person name="Koerner E."/>
            <person name="Allen R."/>
            <person name="Piquerez S.J.M."/>
            <person name="Rougon-Cardoso A."/>
            <person name="Greenshields D."/>
            <person name="Lei R."/>
            <person name="Badel J.L."/>
            <person name="Caillaud M.C."/>
            <person name="Van den Ackerveken G."/>
            <person name="Parker J.E."/>
            <person name="Beynon J."/>
            <person name="Jones J.D.G."/>
        </authorList>
    </citation>
    <scope>NUCLEOTIDE SEQUENCE</scope>
    <source>
        <strain evidence="1">Emoy2</strain>
        <tissue evidence="1">Conidiospore</tissue>
    </source>
</reference>
<organism evidence="1">
    <name type="scientific">Hyaloperonospora arabidopsidis (strain Emoy2)</name>
    <name type="common">Downy mildew agent</name>
    <name type="synonym">Peronospora arabidopsidis</name>
    <dbReference type="NCBI Taxonomy" id="559515"/>
    <lineage>
        <taxon>Eukaryota</taxon>
        <taxon>Sar</taxon>
        <taxon>Stramenopiles</taxon>
        <taxon>Oomycota</taxon>
        <taxon>Peronosporomycetes</taxon>
        <taxon>Peronosporales</taxon>
        <taxon>Peronosporaceae</taxon>
        <taxon>Hyaloperonospora</taxon>
    </lineage>
</organism>
<dbReference type="AlphaFoldDB" id="G3C9Q0"/>